<dbReference type="Proteomes" id="UP000198953">
    <property type="component" value="Unassembled WGS sequence"/>
</dbReference>
<keyword evidence="6" id="KW-0862">Zinc</keyword>
<reference evidence="6 7" key="1">
    <citation type="submission" date="2016-10" db="EMBL/GenBank/DDBJ databases">
        <authorList>
            <person name="de Groot N.N."/>
        </authorList>
    </citation>
    <scope>NUCLEOTIDE SEQUENCE [LARGE SCALE GENOMIC DNA]</scope>
    <source>
        <strain evidence="6 7">DSM 43357</strain>
    </source>
</reference>
<keyword evidence="2" id="KW-0804">Transcription</keyword>
<dbReference type="EMBL" id="FOBF01000026">
    <property type="protein sequence ID" value="SEN39416.1"/>
    <property type="molecule type" value="Genomic_DNA"/>
</dbReference>
<evidence type="ECO:0000256" key="1">
    <source>
        <dbReference type="ARBA" id="ARBA00023015"/>
    </source>
</evidence>
<sequence length="273" mass="28259">MMTCEEVRVALGAHALGALDPDEALEVDNHLATCEECGAELLDLEGVAAFLGKVSERDVELVSSPPRQVLDRLLNARARRSRRGRLLLAVAASAAAVAVGGAVWTAARPPSGGQATSVTAQGPMADASAAQGTAPPAAESSEAASAFAADGNEKAMTKMNAEPSPSGSATTGREFSRENGGYRATVSAFPGANGTELSVGLSGVPVGTTCRLVVVGASGRRDLTQSWTVTRETVRDKSVFRRQTDLPMSDIIRFDLVDGSGKLLVRVPVRDGK</sequence>
<proteinExistence type="predicted"/>
<dbReference type="GO" id="GO:0008270">
    <property type="term" value="F:zinc ion binding"/>
    <property type="evidence" value="ECO:0007669"/>
    <property type="project" value="UniProtKB-KW"/>
</dbReference>
<dbReference type="Gene3D" id="1.10.10.1320">
    <property type="entry name" value="Anti-sigma factor, zinc-finger domain"/>
    <property type="match status" value="1"/>
</dbReference>
<feature type="domain" description="Putative zinc-finger" evidence="5">
    <location>
        <begin position="4"/>
        <end position="37"/>
    </location>
</feature>
<evidence type="ECO:0000313" key="6">
    <source>
        <dbReference type="EMBL" id="SEN39416.1"/>
    </source>
</evidence>
<dbReference type="STRING" id="46177.SAMN05660976_07437"/>
<gene>
    <name evidence="6" type="ORF">SAMN05660976_07437</name>
</gene>
<evidence type="ECO:0000256" key="2">
    <source>
        <dbReference type="ARBA" id="ARBA00023163"/>
    </source>
</evidence>
<keyword evidence="6" id="KW-0863">Zinc-finger</keyword>
<evidence type="ECO:0000256" key="4">
    <source>
        <dbReference type="SAM" id="Phobius"/>
    </source>
</evidence>
<keyword evidence="1" id="KW-0805">Transcription regulation</keyword>
<keyword evidence="4" id="KW-0472">Membrane</keyword>
<keyword evidence="4" id="KW-1133">Transmembrane helix</keyword>
<name>A0A1H8G5W6_9ACTN</name>
<dbReference type="Pfam" id="PF13490">
    <property type="entry name" value="zf-HC2"/>
    <property type="match status" value="1"/>
</dbReference>
<feature type="compositionally biased region" description="Low complexity" evidence="3">
    <location>
        <begin position="125"/>
        <end position="145"/>
    </location>
</feature>
<evidence type="ECO:0000256" key="3">
    <source>
        <dbReference type="SAM" id="MobiDB-lite"/>
    </source>
</evidence>
<evidence type="ECO:0000259" key="5">
    <source>
        <dbReference type="Pfam" id="PF13490"/>
    </source>
</evidence>
<protein>
    <submittedName>
        <fullName evidence="6">Putative zinc-finger</fullName>
    </submittedName>
</protein>
<feature type="region of interest" description="Disordered" evidence="3">
    <location>
        <begin position="157"/>
        <end position="177"/>
    </location>
</feature>
<dbReference type="OrthoDB" id="5242431at2"/>
<dbReference type="InterPro" id="IPR027383">
    <property type="entry name" value="Znf_put"/>
</dbReference>
<dbReference type="InterPro" id="IPR041916">
    <property type="entry name" value="Anti_sigma_zinc_sf"/>
</dbReference>
<evidence type="ECO:0000313" key="7">
    <source>
        <dbReference type="Proteomes" id="UP000198953"/>
    </source>
</evidence>
<feature type="region of interest" description="Disordered" evidence="3">
    <location>
        <begin position="108"/>
        <end position="145"/>
    </location>
</feature>
<keyword evidence="6" id="KW-0479">Metal-binding</keyword>
<organism evidence="6 7">
    <name type="scientific">Nonomuraea pusilla</name>
    <dbReference type="NCBI Taxonomy" id="46177"/>
    <lineage>
        <taxon>Bacteria</taxon>
        <taxon>Bacillati</taxon>
        <taxon>Actinomycetota</taxon>
        <taxon>Actinomycetes</taxon>
        <taxon>Streptosporangiales</taxon>
        <taxon>Streptosporangiaceae</taxon>
        <taxon>Nonomuraea</taxon>
    </lineage>
</organism>
<accession>A0A1H8G5W6</accession>
<dbReference type="RefSeq" id="WP_091105154.1">
    <property type="nucleotide sequence ID" value="NZ_FOBF01000026.1"/>
</dbReference>
<keyword evidence="7" id="KW-1185">Reference proteome</keyword>
<feature type="compositionally biased region" description="Polar residues" evidence="3">
    <location>
        <begin position="163"/>
        <end position="173"/>
    </location>
</feature>
<keyword evidence="4" id="KW-0812">Transmembrane</keyword>
<dbReference type="AlphaFoldDB" id="A0A1H8G5W6"/>
<feature type="transmembrane region" description="Helical" evidence="4">
    <location>
        <begin position="86"/>
        <end position="107"/>
    </location>
</feature>